<dbReference type="SMART" id="SM00420">
    <property type="entry name" value="HTH_DEOR"/>
    <property type="match status" value="1"/>
</dbReference>
<feature type="region of interest" description="Disordered" evidence="4">
    <location>
        <begin position="1"/>
        <end position="27"/>
    </location>
</feature>
<dbReference type="Gene3D" id="1.10.10.10">
    <property type="entry name" value="Winged helix-like DNA-binding domain superfamily/Winged helix DNA-binding domain"/>
    <property type="match status" value="1"/>
</dbReference>
<feature type="compositionally biased region" description="Basic and acidic residues" evidence="4">
    <location>
        <begin position="12"/>
        <end position="27"/>
    </location>
</feature>
<keyword evidence="3" id="KW-0804">Transcription</keyword>
<dbReference type="PANTHER" id="PTHR30363:SF4">
    <property type="entry name" value="GLYCEROL-3-PHOSPHATE REGULON REPRESSOR"/>
    <property type="match status" value="1"/>
</dbReference>
<evidence type="ECO:0000313" key="6">
    <source>
        <dbReference type="EMBL" id="TQV68333.1"/>
    </source>
</evidence>
<dbReference type="OrthoDB" id="9814815at2"/>
<dbReference type="PROSITE" id="PS51000">
    <property type="entry name" value="HTH_DEOR_2"/>
    <property type="match status" value="1"/>
</dbReference>
<evidence type="ECO:0000256" key="4">
    <source>
        <dbReference type="SAM" id="MobiDB-lite"/>
    </source>
</evidence>
<dbReference type="InterPro" id="IPR036390">
    <property type="entry name" value="WH_DNA-bd_sf"/>
</dbReference>
<dbReference type="Proteomes" id="UP000315252">
    <property type="component" value="Unassembled WGS sequence"/>
</dbReference>
<evidence type="ECO:0000313" key="7">
    <source>
        <dbReference type="Proteomes" id="UP000315252"/>
    </source>
</evidence>
<dbReference type="InterPro" id="IPR014036">
    <property type="entry name" value="DeoR-like_C"/>
</dbReference>
<dbReference type="Gene3D" id="3.40.50.1360">
    <property type="match status" value="1"/>
</dbReference>
<reference evidence="6 7" key="1">
    <citation type="submission" date="2019-06" db="EMBL/GenBank/DDBJ databases">
        <title>Whole genome sequence for Rhodospirillaceae sp. R148.</title>
        <authorList>
            <person name="Wang G."/>
        </authorList>
    </citation>
    <scope>NUCLEOTIDE SEQUENCE [LARGE SCALE GENOMIC DNA]</scope>
    <source>
        <strain evidence="6 7">R148</strain>
    </source>
</reference>
<evidence type="ECO:0000256" key="1">
    <source>
        <dbReference type="ARBA" id="ARBA00022491"/>
    </source>
</evidence>
<gene>
    <name evidence="6" type="ORF">FKG95_28940</name>
</gene>
<dbReference type="RefSeq" id="WP_142899955.1">
    <property type="nucleotide sequence ID" value="NZ_ML660073.1"/>
</dbReference>
<dbReference type="AlphaFoldDB" id="A0A545STQ4"/>
<comment type="caution">
    <text evidence="6">The sequence shown here is derived from an EMBL/GenBank/DDBJ whole genome shotgun (WGS) entry which is preliminary data.</text>
</comment>
<dbReference type="SUPFAM" id="SSF100950">
    <property type="entry name" value="NagB/RpiA/CoA transferase-like"/>
    <property type="match status" value="1"/>
</dbReference>
<dbReference type="Pfam" id="PF08220">
    <property type="entry name" value="HTH_DeoR"/>
    <property type="match status" value="1"/>
</dbReference>
<keyword evidence="2" id="KW-0805">Transcription regulation</keyword>
<proteinExistence type="predicted"/>
<feature type="domain" description="HTH deoR-type" evidence="5">
    <location>
        <begin position="24"/>
        <end position="79"/>
    </location>
</feature>
<keyword evidence="7" id="KW-1185">Reference proteome</keyword>
<organism evidence="6 7">
    <name type="scientific">Denitrobaculum tricleocarpae</name>
    <dbReference type="NCBI Taxonomy" id="2591009"/>
    <lineage>
        <taxon>Bacteria</taxon>
        <taxon>Pseudomonadati</taxon>
        <taxon>Pseudomonadota</taxon>
        <taxon>Alphaproteobacteria</taxon>
        <taxon>Rhodospirillales</taxon>
        <taxon>Rhodospirillaceae</taxon>
        <taxon>Denitrobaculum</taxon>
    </lineage>
</organism>
<dbReference type="InterPro" id="IPR050313">
    <property type="entry name" value="Carb_Metab_HTH_regulators"/>
</dbReference>
<evidence type="ECO:0000256" key="2">
    <source>
        <dbReference type="ARBA" id="ARBA00023015"/>
    </source>
</evidence>
<dbReference type="EMBL" id="VHSH01000022">
    <property type="protein sequence ID" value="TQV68333.1"/>
    <property type="molecule type" value="Genomic_DNA"/>
</dbReference>
<dbReference type="InterPro" id="IPR037171">
    <property type="entry name" value="NagB/RpiA_transferase-like"/>
</dbReference>
<dbReference type="PANTHER" id="PTHR30363">
    <property type="entry name" value="HTH-TYPE TRANSCRIPTIONAL REGULATOR SRLR-RELATED"/>
    <property type="match status" value="1"/>
</dbReference>
<dbReference type="PRINTS" id="PR00037">
    <property type="entry name" value="HTHLACR"/>
</dbReference>
<name>A0A545STQ4_9PROT</name>
<dbReference type="Pfam" id="PF00455">
    <property type="entry name" value="DeoRC"/>
    <property type="match status" value="1"/>
</dbReference>
<dbReference type="InterPro" id="IPR036388">
    <property type="entry name" value="WH-like_DNA-bd_sf"/>
</dbReference>
<dbReference type="SUPFAM" id="SSF46785">
    <property type="entry name" value="Winged helix' DNA-binding domain"/>
    <property type="match status" value="1"/>
</dbReference>
<dbReference type="SMART" id="SM01134">
    <property type="entry name" value="DeoRC"/>
    <property type="match status" value="1"/>
</dbReference>
<keyword evidence="1" id="KW-0678">Repressor</keyword>
<evidence type="ECO:0000256" key="3">
    <source>
        <dbReference type="ARBA" id="ARBA00023163"/>
    </source>
</evidence>
<sequence>MGLAQTETGAKPSKDARAESRRATQRENEILQELRRSGGSSRIQNLADRLKVSEETIRRNLKSLARDGLVRRVHGGAHLPDARSEASFQQRVDENPDAKRRIAEKVAEIIEDGDSLFLDIGSTTSYIAQALQHRRDLFVVTNSVSVAHTLAARNGNRVFMAGGELRAHDGGAFGVEAIEFVRRFQVEYAVLSAAAINAASGFMLFDLQEAEFSREIMRRAKTSIVAADSSKFDHRAPISVDAPSLVDVLVTDSAPPADLGAALSSWSVDVVLADEESDER</sequence>
<dbReference type="GO" id="GO:0003700">
    <property type="term" value="F:DNA-binding transcription factor activity"/>
    <property type="evidence" value="ECO:0007669"/>
    <property type="project" value="InterPro"/>
</dbReference>
<protein>
    <submittedName>
        <fullName evidence="6">DeoR/GlpR transcriptional regulator</fullName>
    </submittedName>
</protein>
<accession>A0A545STQ4</accession>
<dbReference type="InterPro" id="IPR001034">
    <property type="entry name" value="DeoR_HTH"/>
</dbReference>
<evidence type="ECO:0000259" key="5">
    <source>
        <dbReference type="PROSITE" id="PS51000"/>
    </source>
</evidence>